<evidence type="ECO:0000256" key="6">
    <source>
        <dbReference type="ARBA" id="ARBA00022962"/>
    </source>
</evidence>
<dbReference type="InterPro" id="IPR001962">
    <property type="entry name" value="Asn_synthase"/>
</dbReference>
<dbReference type="RefSeq" id="WP_304561601.1">
    <property type="nucleotide sequence ID" value="NZ_JAUQSZ010000008.1"/>
</dbReference>
<dbReference type="PANTHER" id="PTHR43284:SF1">
    <property type="entry name" value="ASPARAGINE SYNTHETASE"/>
    <property type="match status" value="1"/>
</dbReference>
<keyword evidence="6" id="KW-0315">Glutamine amidotransferase</keyword>
<keyword evidence="4" id="KW-0547">Nucleotide-binding</keyword>
<dbReference type="PROSITE" id="PS51278">
    <property type="entry name" value="GATASE_TYPE_2"/>
    <property type="match status" value="1"/>
</dbReference>
<dbReference type="PANTHER" id="PTHR43284">
    <property type="entry name" value="ASPARAGINE SYNTHETASE (GLUTAMINE-HYDROLYZING)"/>
    <property type="match status" value="1"/>
</dbReference>
<comment type="pathway">
    <text evidence="1">Amino-acid biosynthesis; L-asparagine biosynthesis; L-asparagine from L-aspartate (L-Gln route): step 1/1.</text>
</comment>
<evidence type="ECO:0000259" key="8">
    <source>
        <dbReference type="PROSITE" id="PS51278"/>
    </source>
</evidence>
<evidence type="ECO:0000313" key="9">
    <source>
        <dbReference type="EMBL" id="MDO7843145.1"/>
    </source>
</evidence>
<dbReference type="Gene3D" id="3.60.20.10">
    <property type="entry name" value="Glutamine Phosphoribosylpyrophosphate, subunit 1, domain 1"/>
    <property type="match status" value="1"/>
</dbReference>
<dbReference type="Pfam" id="PF13537">
    <property type="entry name" value="GATase_7"/>
    <property type="match status" value="1"/>
</dbReference>
<evidence type="ECO:0000313" key="10">
    <source>
        <dbReference type="Proteomes" id="UP001176468"/>
    </source>
</evidence>
<dbReference type="Pfam" id="PF00733">
    <property type="entry name" value="Asn_synthase"/>
    <property type="match status" value="1"/>
</dbReference>
<feature type="domain" description="Glutamine amidotransferase type-2" evidence="8">
    <location>
        <begin position="2"/>
        <end position="213"/>
    </location>
</feature>
<comment type="catalytic activity">
    <reaction evidence="7">
        <text>L-aspartate + L-glutamine + ATP + H2O = L-asparagine + L-glutamate + AMP + diphosphate + H(+)</text>
        <dbReference type="Rhea" id="RHEA:12228"/>
        <dbReference type="ChEBI" id="CHEBI:15377"/>
        <dbReference type="ChEBI" id="CHEBI:15378"/>
        <dbReference type="ChEBI" id="CHEBI:29985"/>
        <dbReference type="ChEBI" id="CHEBI:29991"/>
        <dbReference type="ChEBI" id="CHEBI:30616"/>
        <dbReference type="ChEBI" id="CHEBI:33019"/>
        <dbReference type="ChEBI" id="CHEBI:58048"/>
        <dbReference type="ChEBI" id="CHEBI:58359"/>
        <dbReference type="ChEBI" id="CHEBI:456215"/>
        <dbReference type="EC" id="6.3.5.4"/>
    </reaction>
</comment>
<name>A0ABT8ZZY4_9SPHN</name>
<organism evidence="9 10">
    <name type="scientific">Sphingomonas immobilis</name>
    <dbReference type="NCBI Taxonomy" id="3063997"/>
    <lineage>
        <taxon>Bacteria</taxon>
        <taxon>Pseudomonadati</taxon>
        <taxon>Pseudomonadota</taxon>
        <taxon>Alphaproteobacteria</taxon>
        <taxon>Sphingomonadales</taxon>
        <taxon>Sphingomonadaceae</taxon>
        <taxon>Sphingomonas</taxon>
    </lineage>
</organism>
<dbReference type="EMBL" id="JAUQSZ010000008">
    <property type="protein sequence ID" value="MDO7843145.1"/>
    <property type="molecule type" value="Genomic_DNA"/>
</dbReference>
<keyword evidence="10" id="KW-1185">Reference proteome</keyword>
<comment type="caution">
    <text evidence="9">The sequence shown here is derived from an EMBL/GenBank/DDBJ whole genome shotgun (WGS) entry which is preliminary data.</text>
</comment>
<comment type="similarity">
    <text evidence="2">Belongs to the asparagine synthetase family.</text>
</comment>
<evidence type="ECO:0000256" key="1">
    <source>
        <dbReference type="ARBA" id="ARBA00005187"/>
    </source>
</evidence>
<protein>
    <recommendedName>
        <fullName evidence="3">asparagine synthase (glutamine-hydrolyzing)</fullName>
        <ecNumber evidence="3">6.3.5.4</ecNumber>
    </recommendedName>
</protein>
<dbReference type="InterPro" id="IPR029055">
    <property type="entry name" value="Ntn_hydrolases_N"/>
</dbReference>
<proteinExistence type="inferred from homology"/>
<evidence type="ECO:0000256" key="7">
    <source>
        <dbReference type="ARBA" id="ARBA00048741"/>
    </source>
</evidence>
<dbReference type="InterPro" id="IPR017932">
    <property type="entry name" value="GATase_2_dom"/>
</dbReference>
<evidence type="ECO:0000256" key="3">
    <source>
        <dbReference type="ARBA" id="ARBA00012737"/>
    </source>
</evidence>
<dbReference type="InterPro" id="IPR051786">
    <property type="entry name" value="ASN_synthetase/amidase"/>
</dbReference>
<evidence type="ECO:0000256" key="5">
    <source>
        <dbReference type="ARBA" id="ARBA00022840"/>
    </source>
</evidence>
<gene>
    <name evidence="9" type="ORF">Q5H94_12495</name>
</gene>
<accession>A0ABT8ZZY4</accession>
<dbReference type="Proteomes" id="UP001176468">
    <property type="component" value="Unassembled WGS sequence"/>
</dbReference>
<reference evidence="9" key="1">
    <citation type="submission" date="2023-07" db="EMBL/GenBank/DDBJ databases">
        <authorList>
            <person name="Kim M.K."/>
        </authorList>
    </citation>
    <scope>NUCLEOTIDE SEQUENCE</scope>
    <source>
        <strain evidence="9">CA1-15</strain>
    </source>
</reference>
<dbReference type="InterPro" id="IPR006426">
    <property type="entry name" value="Asn_synth_AEB"/>
</dbReference>
<sequence>MSAIFGIVRFDRGDADLRALDRMRQAMATRLPDGSEHIADGPAALGRGLMRVTREDRFDQQPVFDRTAGRLLVADLRIDNREELAAALDIAEPALVEMADSALLMRAFAAWGEACVDHVIGDFAFAIWDARTRRLTLARDPMGQRQLYYHLDADRITFATEVPALWAEGAPHALREGWAERRAYRELRSAPGETPFAGISGLSGGTVITVDRDGVVTSRRYWQPHADPAHLGKDIDYYIAAYRRVLEEAVACRVRRLDRPPGLVLSGGFDSGAIAGLAGPSLTTSGLRLVAASSVASAGAAAKGDARRWVELCARDMPHLDVGYVTGDGRDLLSGLEQAFENAVIGASAEYPITTALFESLATRGARLVMDGHGGDYTLNPRGDHMLAELAAQGRFRDVVREAVAHRRVTGDSWWRTVWNQLLRPSLPAPVRHGWERLKRGGRPPRPLALLRRERVDTLVAEGRLRKGGTPIVDPRDFSLRIVARLADQSDTPHGTLAASYGLEMTRPFHDRRVVELALAAPVIFQVREGRNRHLARRALADIYPREFLTRGRRNDRIAPDQMRMVRRDLPELLREAERLAATGAGRVFDLEGSRAIIAKLDTIPKGRRAITEQEQNAGTALRTLFAARYLEWFRRSNDPRNDD</sequence>
<dbReference type="SUPFAM" id="SSF56235">
    <property type="entry name" value="N-terminal nucleophile aminohydrolases (Ntn hydrolases)"/>
    <property type="match status" value="1"/>
</dbReference>
<dbReference type="EC" id="6.3.5.4" evidence="3"/>
<dbReference type="SUPFAM" id="SSF52402">
    <property type="entry name" value="Adenine nucleotide alpha hydrolases-like"/>
    <property type="match status" value="1"/>
</dbReference>
<evidence type="ECO:0000256" key="4">
    <source>
        <dbReference type="ARBA" id="ARBA00022741"/>
    </source>
</evidence>
<keyword evidence="5" id="KW-0067">ATP-binding</keyword>
<dbReference type="Gene3D" id="3.40.50.620">
    <property type="entry name" value="HUPs"/>
    <property type="match status" value="2"/>
</dbReference>
<dbReference type="PIRSF" id="PIRSF001589">
    <property type="entry name" value="Asn_synthetase_glu-h"/>
    <property type="match status" value="1"/>
</dbReference>
<evidence type="ECO:0000256" key="2">
    <source>
        <dbReference type="ARBA" id="ARBA00005752"/>
    </source>
</evidence>
<dbReference type="InterPro" id="IPR033738">
    <property type="entry name" value="AsnB_N"/>
</dbReference>
<dbReference type="InterPro" id="IPR014729">
    <property type="entry name" value="Rossmann-like_a/b/a_fold"/>
</dbReference>
<dbReference type="CDD" id="cd00712">
    <property type="entry name" value="AsnB"/>
    <property type="match status" value="1"/>
</dbReference>